<dbReference type="PANTHER" id="PTHR15503">
    <property type="entry name" value="LDOC1 RELATED"/>
    <property type="match status" value="1"/>
</dbReference>
<organism evidence="3">
    <name type="scientific">Phytophthora nicotianae</name>
    <name type="common">Potato buckeye rot agent</name>
    <name type="synonym">Phytophthora parasitica</name>
    <dbReference type="NCBI Taxonomy" id="4792"/>
    <lineage>
        <taxon>Eukaryota</taxon>
        <taxon>Sar</taxon>
        <taxon>Stramenopiles</taxon>
        <taxon>Oomycota</taxon>
        <taxon>Peronosporomycetes</taxon>
        <taxon>Peronosporales</taxon>
        <taxon>Peronosporaceae</taxon>
        <taxon>Phytophthora</taxon>
    </lineage>
</organism>
<name>W2MWZ9_PHYNI</name>
<evidence type="ECO:0000313" key="3">
    <source>
        <dbReference type="EMBL" id="ETM40912.1"/>
    </source>
</evidence>
<reference evidence="3" key="1">
    <citation type="submission" date="2013-11" db="EMBL/GenBank/DDBJ databases">
        <title>The Genome Sequence of Phytophthora parasitica IAC_01/95.</title>
        <authorList>
            <consortium name="The Broad Institute Genomics Platform"/>
            <person name="Russ C."/>
            <person name="Tyler B."/>
            <person name="Panabieres F."/>
            <person name="Shan W."/>
            <person name="Tripathy S."/>
            <person name="Grunwald N."/>
            <person name="Machado M."/>
            <person name="Johnson C.S."/>
            <person name="Arredondo F."/>
            <person name="Hong C."/>
            <person name="Coffey M."/>
            <person name="Young S.K."/>
            <person name="Zeng Q."/>
            <person name="Gargeya S."/>
            <person name="Fitzgerald M."/>
            <person name="Abouelleil A."/>
            <person name="Alvarado L."/>
            <person name="Chapman S.B."/>
            <person name="Gainer-Dewar J."/>
            <person name="Goldberg J."/>
            <person name="Griggs A."/>
            <person name="Gujja S."/>
            <person name="Hansen M."/>
            <person name="Howarth C."/>
            <person name="Imamovic A."/>
            <person name="Ireland A."/>
            <person name="Larimer J."/>
            <person name="McCowan C."/>
            <person name="Murphy C."/>
            <person name="Pearson M."/>
            <person name="Poon T.W."/>
            <person name="Priest M."/>
            <person name="Roberts A."/>
            <person name="Saif S."/>
            <person name="Shea T."/>
            <person name="Sykes S."/>
            <person name="Wortman J."/>
            <person name="Nusbaum C."/>
            <person name="Birren B."/>
        </authorList>
    </citation>
    <scope>NUCLEOTIDE SEQUENCE [LARGE SCALE GENOMIC DNA]</scope>
    <source>
        <strain evidence="3">IAC_01/95</strain>
    </source>
</reference>
<dbReference type="VEuPathDB" id="FungiDB:PPTG_01735"/>
<feature type="region of interest" description="Disordered" evidence="1">
    <location>
        <begin position="1"/>
        <end position="20"/>
    </location>
</feature>
<accession>W2MWZ9</accession>
<dbReference type="GO" id="GO:0003676">
    <property type="term" value="F:nucleic acid binding"/>
    <property type="evidence" value="ECO:0007669"/>
    <property type="project" value="InterPro"/>
</dbReference>
<dbReference type="EMBL" id="KI694270">
    <property type="protein sequence ID" value="ETM40912.1"/>
    <property type="molecule type" value="Genomic_DNA"/>
</dbReference>
<dbReference type="InterPro" id="IPR036875">
    <property type="entry name" value="Znf_CCHC_sf"/>
</dbReference>
<feature type="region of interest" description="Disordered" evidence="1">
    <location>
        <begin position="318"/>
        <end position="337"/>
    </location>
</feature>
<dbReference type="VEuPathDB" id="FungiDB:PPTG_02074"/>
<protein>
    <recommendedName>
        <fullName evidence="2">CCHC-type domain-containing protein</fullName>
    </recommendedName>
</protein>
<dbReference type="Pfam" id="PF03732">
    <property type="entry name" value="Retrotrans_gag"/>
    <property type="match status" value="1"/>
</dbReference>
<dbReference type="SMART" id="SM00343">
    <property type="entry name" value="ZnF_C2HC"/>
    <property type="match status" value="1"/>
</dbReference>
<dbReference type="SUPFAM" id="SSF57756">
    <property type="entry name" value="Retrovirus zinc finger-like domains"/>
    <property type="match status" value="1"/>
</dbReference>
<dbReference type="InterPro" id="IPR001878">
    <property type="entry name" value="Znf_CCHC"/>
</dbReference>
<evidence type="ECO:0000259" key="2">
    <source>
        <dbReference type="SMART" id="SM00343"/>
    </source>
</evidence>
<feature type="region of interest" description="Disordered" evidence="1">
    <location>
        <begin position="267"/>
        <end position="290"/>
    </location>
</feature>
<dbReference type="GO" id="GO:0008270">
    <property type="term" value="F:zinc ion binding"/>
    <property type="evidence" value="ECO:0007669"/>
    <property type="project" value="InterPro"/>
</dbReference>
<feature type="compositionally biased region" description="Low complexity" evidence="1">
    <location>
        <begin position="274"/>
        <end position="287"/>
    </location>
</feature>
<feature type="domain" description="CCHC-type" evidence="2">
    <location>
        <begin position="295"/>
        <end position="311"/>
    </location>
</feature>
<proteinExistence type="predicted"/>
<dbReference type="Proteomes" id="UP000054532">
    <property type="component" value="Unassembled WGS sequence"/>
</dbReference>
<sequence>MNDTSMNDTSMSDASRMTSTSLEHASFPHLSSIEWEALHRLAAASDDAVIQTLLTAGTEEQQRLAAQEFMARELADLRLLLSTPTQPKNKTDIVKLDVSTYNGEGAGHLHLNRWFCEIDIAVDARQLSTDIARTRFLLSKLGGKAKGWALGKLVADATCFPTMASMKSNLRLAFEPPQDENVQRSAFLSLKQGRMSMLEYIQHTRHLVSCITTPTHPVDMATQVHVFASGLNADYSVTASQAFDVSRPLAQEPGPERMEVDTIQHYGGRRVPTSSSSSGSSSSSQSSARTPRPLRCFRCKKLGHRAAVCRAPAPVVATVTTQSDATITPPAKNDDDQ</sequence>
<evidence type="ECO:0000256" key="1">
    <source>
        <dbReference type="SAM" id="MobiDB-lite"/>
    </source>
</evidence>
<dbReference type="PANTHER" id="PTHR15503:SF22">
    <property type="entry name" value="TRANSPOSON TY3-I GAG POLYPROTEIN"/>
    <property type="match status" value="1"/>
</dbReference>
<dbReference type="InterPro" id="IPR005162">
    <property type="entry name" value="Retrotrans_gag_dom"/>
</dbReference>
<gene>
    <name evidence="3" type="ORF">L914_13264</name>
</gene>
<dbReference type="InterPro" id="IPR032567">
    <property type="entry name" value="RTL1-rel"/>
</dbReference>
<dbReference type="AlphaFoldDB" id="W2MWZ9"/>